<protein>
    <submittedName>
        <fullName evidence="2">Uncharacterized protein</fullName>
    </submittedName>
</protein>
<reference evidence="2" key="1">
    <citation type="submission" date="2019-04" db="EMBL/GenBank/DDBJ databases">
        <title>Friends and foes A comparative genomics studyof 23 Aspergillus species from section Flavi.</title>
        <authorList>
            <consortium name="DOE Joint Genome Institute"/>
            <person name="Kjaerbolling I."/>
            <person name="Vesth T."/>
            <person name="Frisvad J.C."/>
            <person name="Nybo J.L."/>
            <person name="Theobald S."/>
            <person name="Kildgaard S."/>
            <person name="Isbrandt T."/>
            <person name="Kuo A."/>
            <person name="Sato A."/>
            <person name="Lyhne E.K."/>
            <person name="Kogle M.E."/>
            <person name="Wiebenga A."/>
            <person name="Kun R.S."/>
            <person name="Lubbers R.J."/>
            <person name="Makela M.R."/>
            <person name="Barry K."/>
            <person name="Chovatia M."/>
            <person name="Clum A."/>
            <person name="Daum C."/>
            <person name="Haridas S."/>
            <person name="He G."/>
            <person name="LaButti K."/>
            <person name="Lipzen A."/>
            <person name="Mondo S."/>
            <person name="Riley R."/>
            <person name="Salamov A."/>
            <person name="Simmons B.A."/>
            <person name="Magnuson J.K."/>
            <person name="Henrissat B."/>
            <person name="Mortensen U.H."/>
            <person name="Larsen T.O."/>
            <person name="Devries R.P."/>
            <person name="Grigoriev I.V."/>
            <person name="Machida M."/>
            <person name="Baker S.E."/>
            <person name="Andersen M.R."/>
        </authorList>
    </citation>
    <scope>NUCLEOTIDE SEQUENCE [LARGE SCALE GENOMIC DNA]</scope>
    <source>
        <strain evidence="2">IBT 14317</strain>
    </source>
</reference>
<evidence type="ECO:0000256" key="1">
    <source>
        <dbReference type="SAM" id="MobiDB-lite"/>
    </source>
</evidence>
<proteinExistence type="predicted"/>
<dbReference type="Proteomes" id="UP000326877">
    <property type="component" value="Unassembled WGS sequence"/>
</dbReference>
<evidence type="ECO:0000313" key="2">
    <source>
        <dbReference type="EMBL" id="KAE8395055.1"/>
    </source>
</evidence>
<dbReference type="AlphaFoldDB" id="A0A5N7CLS0"/>
<dbReference type="OrthoDB" id="10420988at2759"/>
<feature type="region of interest" description="Disordered" evidence="1">
    <location>
        <begin position="91"/>
        <end position="133"/>
    </location>
</feature>
<feature type="compositionally biased region" description="Low complexity" evidence="1">
    <location>
        <begin position="106"/>
        <end position="124"/>
    </location>
</feature>
<name>A0A5N7CLS0_PETAA</name>
<sequence length="288" mass="30679">MTGNRLSDENACEKCKESPIFDGCVVAEGVQYGACATCVHFSAKECTLYSRDKDASLNAGEDQGFSHNEDKDTEGKAEELLAAFDKRCKRQRVGPVQSSQEIAGNASRSIASSSHSTPTAHRTSLAQLSSSPETKLAALKPRVDQPKRAAAAATPIATSLYAASDCSPGVSKTPEDIVRNRGLLSLKLAMMMGDLHQQIATGGYDHLEFVNWHQFSIAQIFDAERDRTLPMLRPSPGLTLESLDTTTICEFLQSGHSGLSYLDIIAAASAGLLTQTVAKVSASTVPAA</sequence>
<dbReference type="EMBL" id="ML735220">
    <property type="protein sequence ID" value="KAE8395055.1"/>
    <property type="molecule type" value="Genomic_DNA"/>
</dbReference>
<organism evidence="2">
    <name type="scientific">Petromyces alliaceus</name>
    <name type="common">Aspergillus alliaceus</name>
    <dbReference type="NCBI Taxonomy" id="209559"/>
    <lineage>
        <taxon>Eukaryota</taxon>
        <taxon>Fungi</taxon>
        <taxon>Dikarya</taxon>
        <taxon>Ascomycota</taxon>
        <taxon>Pezizomycotina</taxon>
        <taxon>Eurotiomycetes</taxon>
        <taxon>Eurotiomycetidae</taxon>
        <taxon>Eurotiales</taxon>
        <taxon>Aspergillaceae</taxon>
        <taxon>Aspergillus</taxon>
        <taxon>Aspergillus subgen. Circumdati</taxon>
    </lineage>
</organism>
<accession>A0A5N7CLS0</accession>
<gene>
    <name evidence="2" type="ORF">BDV23DRAFT_179043</name>
</gene>